<accession>A0ABX5YIV5</accession>
<reference evidence="1 2" key="1">
    <citation type="submission" date="2019-08" db="EMBL/GenBank/DDBJ databases">
        <title>Deep-cultivation of Planctomycetes and their phenomic and genomic characterization uncovers novel biology.</title>
        <authorList>
            <person name="Wiegand S."/>
            <person name="Jogler M."/>
            <person name="Boedeker C."/>
            <person name="Pinto D."/>
            <person name="Vollmers J."/>
            <person name="Rivas-Marin E."/>
            <person name="Kohn T."/>
            <person name="Peeters S.H."/>
            <person name="Heuer A."/>
            <person name="Rast P."/>
            <person name="Oberbeckmann S."/>
            <person name="Bunk B."/>
            <person name="Jeske O."/>
            <person name="Meyerdierks A."/>
            <person name="Storesund J.E."/>
            <person name="Kallscheuer N."/>
            <person name="Luecker S."/>
            <person name="Lage O.M."/>
            <person name="Pohl T."/>
            <person name="Merkel B.J."/>
            <person name="Hornburger P."/>
            <person name="Mueller R.-W."/>
            <person name="Bruemmer F."/>
            <person name="Labrenz M."/>
            <person name="Spormann A.M."/>
            <person name="Op den Camp H."/>
            <person name="Overmann J."/>
            <person name="Amann R."/>
            <person name="Jetten M.S.M."/>
            <person name="Mascher T."/>
            <person name="Medema M.H."/>
            <person name="Devos D.P."/>
            <person name="Kaster A.-K."/>
            <person name="Ovreas L."/>
            <person name="Rohde M."/>
            <person name="Galperin M.Y."/>
            <person name="Jogler C."/>
        </authorList>
    </citation>
    <scope>NUCLEOTIDE SEQUENCE [LARGE SCALE GENOMIC DNA]</scope>
    <source>
        <strain evidence="1 2">DSM 8797</strain>
    </source>
</reference>
<organism evidence="1 2">
    <name type="scientific">Gimesia maris</name>
    <dbReference type="NCBI Taxonomy" id="122"/>
    <lineage>
        <taxon>Bacteria</taxon>
        <taxon>Pseudomonadati</taxon>
        <taxon>Planctomycetota</taxon>
        <taxon>Planctomycetia</taxon>
        <taxon>Planctomycetales</taxon>
        <taxon>Planctomycetaceae</taxon>
        <taxon>Gimesia</taxon>
    </lineage>
</organism>
<gene>
    <name evidence="1" type="ORF">GmarT_13760</name>
</gene>
<evidence type="ECO:0000313" key="1">
    <source>
        <dbReference type="EMBL" id="QEG15535.1"/>
    </source>
</evidence>
<dbReference type="GeneID" id="98646013"/>
<evidence type="ECO:0000313" key="2">
    <source>
        <dbReference type="Proteomes" id="UP000322887"/>
    </source>
</evidence>
<dbReference type="EMBL" id="CP042910">
    <property type="protein sequence ID" value="QEG15535.1"/>
    <property type="molecule type" value="Genomic_DNA"/>
</dbReference>
<dbReference type="Proteomes" id="UP000322887">
    <property type="component" value="Chromosome"/>
</dbReference>
<dbReference type="RefSeq" id="WP_002647532.1">
    <property type="nucleotide sequence ID" value="NZ_CP042910.1"/>
</dbReference>
<name>A0ABX5YIV5_9PLAN</name>
<proteinExistence type="predicted"/>
<sequence length="99" mass="10986">MLNYDPDGTPDVNLDALHEAERLGMRPIHVICDEPGAQVGDSGCVSFMAFVHFVPRVGEIIQLEDGTHCRVHKVHYKITNVNGFISMMPNVDALRISPE</sequence>
<protein>
    <submittedName>
        <fullName evidence="1">Uncharacterized protein</fullName>
    </submittedName>
</protein>
<keyword evidence="2" id="KW-1185">Reference proteome</keyword>